<proteinExistence type="predicted"/>
<protein>
    <submittedName>
        <fullName evidence="1">Uncharacterized protein</fullName>
    </submittedName>
</protein>
<keyword evidence="2" id="KW-1185">Reference proteome</keyword>
<comment type="caution">
    <text evidence="1">The sequence shown here is derived from an EMBL/GenBank/DDBJ whole genome shotgun (WGS) entry which is preliminary data.</text>
</comment>
<dbReference type="Proteomes" id="UP000053232">
    <property type="component" value="Unassembled WGS sequence"/>
</dbReference>
<name>A0A073IBF3_9SPIT</name>
<accession>A0A073IBF3</accession>
<sequence length="181" mass="21537">MSDAKCFEREFQIEGINKVQETKYLGLKICLNTQELLKNTWNEMKKKVEMYRRLTSSSNPTVSDTIMTAQIRSLMIYKYTPLIAAQFIRIEEIEKMELQLKRLAFRTSRDIPNIILRNVTELKDTKTCEIIRVLVLKNMKKINLKIDQLIQPKQINEVLKEQEKDLKKRSKIFLIKTLWIQ</sequence>
<evidence type="ECO:0000313" key="1">
    <source>
        <dbReference type="EMBL" id="KEJ82742.1"/>
    </source>
</evidence>
<reference evidence="2" key="1">
    <citation type="journal article" date="2014" name="Cell">
        <title>The Architecture of a Scrambled Genome Reveals Massive Levels of Genomic Rearrangement during Development.</title>
        <authorList>
            <person name="Chen X."/>
            <person name="Bracht J.R."/>
            <person name="Goldman A.D."/>
            <person name="Dolzhenko E."/>
            <person name="Clay D.M."/>
            <person name="Swart E.C."/>
            <person name="Perlman D.H."/>
            <person name="Doak T.G."/>
            <person name="Stuart A."/>
            <person name="Amemiya C.T."/>
            <person name="Sebra R.P."/>
            <person name="Landweber L.F."/>
        </authorList>
    </citation>
    <scope>NUCLEOTIDE SEQUENCE [LARGE SCALE GENOMIC DNA]</scope>
    <source>
        <strain evidence="2">JRB310</strain>
    </source>
</reference>
<gene>
    <name evidence="1" type="ORF">OXYTRIMIC_142</name>
</gene>
<evidence type="ECO:0000313" key="2">
    <source>
        <dbReference type="Proteomes" id="UP000053232"/>
    </source>
</evidence>
<dbReference type="EMBL" id="ARYC01005392">
    <property type="protein sequence ID" value="KEJ82742.1"/>
    <property type="molecule type" value="Genomic_DNA"/>
</dbReference>
<organism evidence="1 2">
    <name type="scientific">Oxytricha trifallax</name>
    <dbReference type="NCBI Taxonomy" id="1172189"/>
    <lineage>
        <taxon>Eukaryota</taxon>
        <taxon>Sar</taxon>
        <taxon>Alveolata</taxon>
        <taxon>Ciliophora</taxon>
        <taxon>Intramacronucleata</taxon>
        <taxon>Spirotrichea</taxon>
        <taxon>Stichotrichia</taxon>
        <taxon>Sporadotrichida</taxon>
        <taxon>Oxytrichidae</taxon>
        <taxon>Oxytrichinae</taxon>
        <taxon>Oxytricha</taxon>
    </lineage>
</organism>
<dbReference type="AlphaFoldDB" id="A0A073IBF3"/>